<dbReference type="AlphaFoldDB" id="A0A7G6WXY0"/>
<dbReference type="SUPFAM" id="SSF46689">
    <property type="entry name" value="Homeodomain-like"/>
    <property type="match status" value="1"/>
</dbReference>
<feature type="DNA-binding region" description="H-T-H motif" evidence="4">
    <location>
        <begin position="57"/>
        <end position="76"/>
    </location>
</feature>
<dbReference type="EMBL" id="CP043661">
    <property type="protein sequence ID" value="QNE18845.1"/>
    <property type="molecule type" value="Genomic_DNA"/>
</dbReference>
<dbReference type="Gene3D" id="1.10.357.10">
    <property type="entry name" value="Tetracycline Repressor, domain 2"/>
    <property type="match status" value="1"/>
</dbReference>
<dbReference type="KEGG" id="kqi:F1D05_14200"/>
<dbReference type="GO" id="GO:0003700">
    <property type="term" value="F:DNA-binding transcription factor activity"/>
    <property type="evidence" value="ECO:0007669"/>
    <property type="project" value="TreeGrafter"/>
</dbReference>
<dbReference type="Proteomes" id="UP000515563">
    <property type="component" value="Chromosome"/>
</dbReference>
<organism evidence="6 7">
    <name type="scientific">Kribbella qitaiheensis</name>
    <dbReference type="NCBI Taxonomy" id="1544730"/>
    <lineage>
        <taxon>Bacteria</taxon>
        <taxon>Bacillati</taxon>
        <taxon>Actinomycetota</taxon>
        <taxon>Actinomycetes</taxon>
        <taxon>Propionibacteriales</taxon>
        <taxon>Kribbellaceae</taxon>
        <taxon>Kribbella</taxon>
    </lineage>
</organism>
<dbReference type="Pfam" id="PF02909">
    <property type="entry name" value="TetR_C_1"/>
    <property type="match status" value="1"/>
</dbReference>
<evidence type="ECO:0000256" key="4">
    <source>
        <dbReference type="PROSITE-ProRule" id="PRU00335"/>
    </source>
</evidence>
<dbReference type="InterPro" id="IPR004111">
    <property type="entry name" value="Repressor_TetR_C"/>
</dbReference>
<keyword evidence="7" id="KW-1185">Reference proteome</keyword>
<evidence type="ECO:0000259" key="5">
    <source>
        <dbReference type="PROSITE" id="PS50977"/>
    </source>
</evidence>
<protein>
    <submittedName>
        <fullName evidence="6">TetR/AcrR family transcriptional regulator</fullName>
    </submittedName>
</protein>
<dbReference type="GO" id="GO:0045892">
    <property type="term" value="P:negative regulation of DNA-templated transcription"/>
    <property type="evidence" value="ECO:0007669"/>
    <property type="project" value="InterPro"/>
</dbReference>
<evidence type="ECO:0000256" key="2">
    <source>
        <dbReference type="ARBA" id="ARBA00023125"/>
    </source>
</evidence>
<feature type="domain" description="HTH tetR-type" evidence="5">
    <location>
        <begin position="34"/>
        <end position="94"/>
    </location>
</feature>
<accession>A0A7G6WXY0</accession>
<dbReference type="PANTHER" id="PTHR30055:SF151">
    <property type="entry name" value="TRANSCRIPTIONAL REGULATORY PROTEIN"/>
    <property type="match status" value="1"/>
</dbReference>
<dbReference type="InterPro" id="IPR009057">
    <property type="entry name" value="Homeodomain-like_sf"/>
</dbReference>
<dbReference type="Pfam" id="PF00440">
    <property type="entry name" value="TetR_N"/>
    <property type="match status" value="1"/>
</dbReference>
<gene>
    <name evidence="6" type="ORF">F1D05_14200</name>
</gene>
<proteinExistence type="predicted"/>
<evidence type="ECO:0000256" key="3">
    <source>
        <dbReference type="ARBA" id="ARBA00023163"/>
    </source>
</evidence>
<name>A0A7G6WXY0_9ACTN</name>
<reference evidence="7" key="1">
    <citation type="submission" date="2019-09" db="EMBL/GenBank/DDBJ databases">
        <title>Antimicrobial potential of Antarctic Bacteria.</title>
        <authorList>
            <person name="Benaud N."/>
            <person name="Edwards R.J."/>
            <person name="Ferrari B.C."/>
        </authorList>
    </citation>
    <scope>NUCLEOTIDE SEQUENCE [LARGE SCALE GENOMIC DNA]</scope>
    <source>
        <strain evidence="7">SPB151</strain>
    </source>
</reference>
<dbReference type="PANTHER" id="PTHR30055">
    <property type="entry name" value="HTH-TYPE TRANSCRIPTIONAL REGULATOR RUTR"/>
    <property type="match status" value="1"/>
</dbReference>
<keyword evidence="2 4" id="KW-0238">DNA-binding</keyword>
<evidence type="ECO:0000256" key="1">
    <source>
        <dbReference type="ARBA" id="ARBA00023015"/>
    </source>
</evidence>
<dbReference type="RefSeq" id="WP_185448144.1">
    <property type="nucleotide sequence ID" value="NZ_CP043661.1"/>
</dbReference>
<evidence type="ECO:0000313" key="7">
    <source>
        <dbReference type="Proteomes" id="UP000515563"/>
    </source>
</evidence>
<keyword evidence="3" id="KW-0804">Transcription</keyword>
<dbReference type="GO" id="GO:0000976">
    <property type="term" value="F:transcription cis-regulatory region binding"/>
    <property type="evidence" value="ECO:0007669"/>
    <property type="project" value="TreeGrafter"/>
</dbReference>
<dbReference type="Gene3D" id="1.10.10.60">
    <property type="entry name" value="Homeodomain-like"/>
    <property type="match status" value="1"/>
</dbReference>
<dbReference type="InterPro" id="IPR036271">
    <property type="entry name" value="Tet_transcr_reg_TetR-rel_C_sf"/>
</dbReference>
<dbReference type="PROSITE" id="PS50977">
    <property type="entry name" value="HTH_TETR_2"/>
    <property type="match status" value="1"/>
</dbReference>
<dbReference type="InterPro" id="IPR050109">
    <property type="entry name" value="HTH-type_TetR-like_transc_reg"/>
</dbReference>
<keyword evidence="1" id="KW-0805">Transcription regulation</keyword>
<reference evidence="6 7" key="2">
    <citation type="journal article" date="2020" name="Microbiol. Resour. Announc.">
        <title>Antarctic desert soil bacteria exhibit high novel natural product potential, evaluated through long-read genome sequencing and comparative genomics.</title>
        <authorList>
            <person name="Benaud N."/>
            <person name="Edwards R.J."/>
            <person name="Amos T.G."/>
            <person name="D'Agostino P.M."/>
            <person name="Gutierrez-Chavez C."/>
            <person name="Montgomery K."/>
            <person name="Nicetic I."/>
            <person name="Ferrari B.C."/>
        </authorList>
    </citation>
    <scope>NUCLEOTIDE SEQUENCE [LARGE SCALE GENOMIC DNA]</scope>
    <source>
        <strain evidence="6 7">SPB151</strain>
    </source>
</reference>
<sequence length="246" mass="27112">MEETPTEQTAAELPRVLQLLWGIEGPARPGPKPTLHISDIGAAAIRIADTAGLGAVSMAKVAAEVGFTTMSLYRYVDSKDELYTVMIDEAFGVPEPIASDGWRPGITQWATMVRDAIYRHPWILQVPLFEPPLSPKQLQWMEAGLRVFDGTPLKASDRLSSMVLVNIYVRGATQLTADMFVSSDRTKEENDQLYLRRLLMLATPDRLPMIAATMADFSDEGDEFQFGLDAVLDGIQALIDRSAARA</sequence>
<dbReference type="SUPFAM" id="SSF48498">
    <property type="entry name" value="Tetracyclin repressor-like, C-terminal domain"/>
    <property type="match status" value="1"/>
</dbReference>
<evidence type="ECO:0000313" key="6">
    <source>
        <dbReference type="EMBL" id="QNE18845.1"/>
    </source>
</evidence>
<dbReference type="InterPro" id="IPR001647">
    <property type="entry name" value="HTH_TetR"/>
</dbReference>